<protein>
    <recommendedName>
        <fullName evidence="3">HTH-type transcriptional regulator MetR</fullName>
    </recommendedName>
</protein>
<keyword evidence="10" id="KW-0804">Transcription</keyword>
<evidence type="ECO:0000256" key="10">
    <source>
        <dbReference type="ARBA" id="ARBA00023163"/>
    </source>
</evidence>
<proteinExistence type="inferred from homology"/>
<dbReference type="GO" id="GO:0003700">
    <property type="term" value="F:DNA-binding transcription factor activity"/>
    <property type="evidence" value="ECO:0007669"/>
    <property type="project" value="InterPro"/>
</dbReference>
<evidence type="ECO:0000256" key="9">
    <source>
        <dbReference type="ARBA" id="ARBA00023159"/>
    </source>
</evidence>
<dbReference type="PANTHER" id="PTHR30126:SF25">
    <property type="entry name" value="HTH-TYPE TRANSCRIPTIONAL REGULATOR METR"/>
    <property type="match status" value="1"/>
</dbReference>
<keyword evidence="4" id="KW-0963">Cytoplasm</keyword>
<sequence length="300" mass="34444">MRFVDDDRYKALKTIATLKETGSLVNTARELFLTQSALSHQIKDLENKLDCQLFERKTQPVRFTPQGMLLLELANDVLPKVEATKCRLKESLNQPISQLRLSVECHACFHWLLPTIKEFNNFWPDIKVDYERGFSYDAIPELLSDELDLVLTSDIREPDQVEYAHIFDFKLKLIVAPDHELAKKAYVTALDLKDETIISYPIPKERQDIFKHFIQNARFDGTLKTVDQGLLIFQLVSAGMGVAALPDWLVTPYESQGLIKSIPLGALGLNRPMYLAMKKNMKDNPVYRHFLNTCKQSVSR</sequence>
<dbReference type="PATRIC" id="fig|43658.6.peg.5798"/>
<dbReference type="SUPFAM" id="SSF53850">
    <property type="entry name" value="Periplasmic binding protein-like II"/>
    <property type="match status" value="1"/>
</dbReference>
<evidence type="ECO:0000256" key="1">
    <source>
        <dbReference type="ARBA" id="ARBA00004496"/>
    </source>
</evidence>
<dbReference type="InterPro" id="IPR005119">
    <property type="entry name" value="LysR_subst-bd"/>
</dbReference>
<dbReference type="SUPFAM" id="SSF46785">
    <property type="entry name" value="Winged helix' DNA-binding domain"/>
    <property type="match status" value="1"/>
</dbReference>
<dbReference type="EMBL" id="LFZX01000074">
    <property type="protein sequence ID" value="KNC67366.1"/>
    <property type="molecule type" value="Genomic_DNA"/>
</dbReference>
<dbReference type="OrthoDB" id="155872at2"/>
<evidence type="ECO:0000256" key="2">
    <source>
        <dbReference type="ARBA" id="ARBA00009437"/>
    </source>
</evidence>
<accession>A0A0L0ESH6</accession>
<dbReference type="PROSITE" id="PS50931">
    <property type="entry name" value="HTH_LYSR"/>
    <property type="match status" value="1"/>
</dbReference>
<dbReference type="Gene3D" id="3.40.190.10">
    <property type="entry name" value="Periplasmic binding protein-like II"/>
    <property type="match status" value="1"/>
</dbReference>
<evidence type="ECO:0000256" key="5">
    <source>
        <dbReference type="ARBA" id="ARBA00022491"/>
    </source>
</evidence>
<gene>
    <name evidence="13" type="ORF">AC626_11180</name>
</gene>
<dbReference type="Pfam" id="PF03466">
    <property type="entry name" value="LysR_substrate"/>
    <property type="match status" value="1"/>
</dbReference>
<keyword evidence="6" id="KW-0028">Amino-acid biosynthesis</keyword>
<dbReference type="AlphaFoldDB" id="A0A0L0ESH6"/>
<keyword evidence="9" id="KW-0010">Activator</keyword>
<organism evidence="13 14">
    <name type="scientific">Pseudoalteromonas rubra</name>
    <dbReference type="NCBI Taxonomy" id="43658"/>
    <lineage>
        <taxon>Bacteria</taxon>
        <taxon>Pseudomonadati</taxon>
        <taxon>Pseudomonadota</taxon>
        <taxon>Gammaproteobacteria</taxon>
        <taxon>Alteromonadales</taxon>
        <taxon>Pseudoalteromonadaceae</taxon>
        <taxon>Pseudoalteromonas</taxon>
    </lineage>
</organism>
<evidence type="ECO:0000256" key="11">
    <source>
        <dbReference type="ARBA" id="ARBA00023167"/>
    </source>
</evidence>
<evidence type="ECO:0000313" key="13">
    <source>
        <dbReference type="EMBL" id="KNC67366.1"/>
    </source>
</evidence>
<dbReference type="GO" id="GO:0005737">
    <property type="term" value="C:cytoplasm"/>
    <property type="evidence" value="ECO:0007669"/>
    <property type="project" value="UniProtKB-SubCell"/>
</dbReference>
<comment type="similarity">
    <text evidence="2">Belongs to the LysR transcriptional regulatory family.</text>
</comment>
<keyword evidence="11" id="KW-0486">Methionine biosynthesis</keyword>
<evidence type="ECO:0000256" key="3">
    <source>
        <dbReference type="ARBA" id="ARBA00019365"/>
    </source>
</evidence>
<evidence type="ECO:0000256" key="4">
    <source>
        <dbReference type="ARBA" id="ARBA00022490"/>
    </source>
</evidence>
<reference evidence="14" key="1">
    <citation type="submission" date="2015-07" db="EMBL/GenBank/DDBJ databases">
        <title>Draft genome sequence of a Pseudoalteromonas rubra strain, OCN096, isolated from Kaneohe Bay, Oahu, Hawaii.</title>
        <authorList>
            <person name="Beurmann S."/>
            <person name="Ushijima B."/>
            <person name="Belcaid M."/>
            <person name="Callahan S.M."/>
            <person name="Aeby G.S."/>
        </authorList>
    </citation>
    <scope>NUCLEOTIDE SEQUENCE [LARGE SCALE GENOMIC DNA]</scope>
    <source>
        <strain evidence="14">OCN096</strain>
    </source>
</reference>
<comment type="subcellular location">
    <subcellularLocation>
        <location evidence="1">Cytoplasm</location>
    </subcellularLocation>
</comment>
<dbReference type="InterPro" id="IPR036390">
    <property type="entry name" value="WH_DNA-bd_sf"/>
</dbReference>
<keyword evidence="5" id="KW-0678">Repressor</keyword>
<evidence type="ECO:0000259" key="12">
    <source>
        <dbReference type="PROSITE" id="PS50931"/>
    </source>
</evidence>
<dbReference type="GO" id="GO:0000976">
    <property type="term" value="F:transcription cis-regulatory region binding"/>
    <property type="evidence" value="ECO:0007669"/>
    <property type="project" value="TreeGrafter"/>
</dbReference>
<feature type="domain" description="HTH lysR-type" evidence="12">
    <location>
        <begin position="7"/>
        <end position="64"/>
    </location>
</feature>
<dbReference type="InterPro" id="IPR037406">
    <property type="entry name" value="MetR_PBP2"/>
</dbReference>
<evidence type="ECO:0000256" key="6">
    <source>
        <dbReference type="ARBA" id="ARBA00022605"/>
    </source>
</evidence>
<evidence type="ECO:0000256" key="7">
    <source>
        <dbReference type="ARBA" id="ARBA00023015"/>
    </source>
</evidence>
<dbReference type="PANTHER" id="PTHR30126">
    <property type="entry name" value="HTH-TYPE TRANSCRIPTIONAL REGULATOR"/>
    <property type="match status" value="1"/>
</dbReference>
<dbReference type="Proteomes" id="UP000036850">
    <property type="component" value="Unassembled WGS sequence"/>
</dbReference>
<keyword evidence="8" id="KW-0238">DNA-binding</keyword>
<evidence type="ECO:0000256" key="8">
    <source>
        <dbReference type="ARBA" id="ARBA00023125"/>
    </source>
</evidence>
<dbReference type="Gene3D" id="1.10.10.10">
    <property type="entry name" value="Winged helix-like DNA-binding domain superfamily/Winged helix DNA-binding domain"/>
    <property type="match status" value="1"/>
</dbReference>
<dbReference type="PRINTS" id="PR00039">
    <property type="entry name" value="HTHLYSR"/>
</dbReference>
<comment type="caution">
    <text evidence="13">The sequence shown here is derived from an EMBL/GenBank/DDBJ whole genome shotgun (WGS) entry which is preliminary data.</text>
</comment>
<keyword evidence="7" id="KW-0805">Transcription regulation</keyword>
<dbReference type="Pfam" id="PF00126">
    <property type="entry name" value="HTH_1"/>
    <property type="match status" value="1"/>
</dbReference>
<dbReference type="CDD" id="cd08441">
    <property type="entry name" value="PBP2_MetR"/>
    <property type="match status" value="1"/>
</dbReference>
<dbReference type="GO" id="GO:0009086">
    <property type="term" value="P:methionine biosynthetic process"/>
    <property type="evidence" value="ECO:0007669"/>
    <property type="project" value="UniProtKB-KW"/>
</dbReference>
<dbReference type="InterPro" id="IPR000847">
    <property type="entry name" value="LysR_HTH_N"/>
</dbReference>
<dbReference type="InterPro" id="IPR036388">
    <property type="entry name" value="WH-like_DNA-bd_sf"/>
</dbReference>
<evidence type="ECO:0000313" key="14">
    <source>
        <dbReference type="Proteomes" id="UP000036850"/>
    </source>
</evidence>
<name>A0A0L0ESH6_9GAMM</name>